<feature type="region of interest" description="Disordered" evidence="1">
    <location>
        <begin position="1"/>
        <end position="25"/>
    </location>
</feature>
<feature type="domain" description="C2" evidence="3">
    <location>
        <begin position="241"/>
        <end position="362"/>
    </location>
</feature>
<evidence type="ECO:0000256" key="1">
    <source>
        <dbReference type="SAM" id="MobiDB-lite"/>
    </source>
</evidence>
<evidence type="ECO:0000256" key="2">
    <source>
        <dbReference type="SAM" id="Phobius"/>
    </source>
</evidence>
<sequence length="538" mass="59023">MEGGEEALFFRNDRGPSSPIRSPPIGPSGRNAISFGSQMLAVGAGFCVFIVLLAFFAAIQHRKRRRASSSASTSRSPLIHKFSSASAYGQRHHSASQAIPPPLPPPQYLRCSNQACFNLRKCSSPGGSDYSLSSSSSTYSSAHSLSPMSPYGHNHPHQQHQQQYLLGGTNTQGSPFTGINFIPYGNNGGRVSAPPPPTTTISFNGTEKRRSFPTGQQHLGFGSANNGGNFPPELVVDKERGRGSVSLQLAYDANNLALQITVLACNGLPKFSDSTPLNPYIKLRLLPDGQHRVKTRILRDTTEPIFDEAFTMYGLGAETLNNCQLHLAALAFDRYNGDTVLGEALYSLSSADLSLGGEPCNVSLKWEARQQFKEENEEENNFNNNNRGKALISLDFEPKTRQVQFALKEMADLPKDATLGFPDPYAKIYALINGTKRIAKHKTRVQKRTLTPLFKEDDWLNFVLPESVGIGSDGIPKGLSFQVVLFNHDGVKRNEPIGQFTIDAESPQFVAAFQGNGYTNKNGYNYENISEWHNIQAF</sequence>
<dbReference type="Pfam" id="PF00168">
    <property type="entry name" value="C2"/>
    <property type="match status" value="2"/>
</dbReference>
<dbReference type="Proteomes" id="UP000887560">
    <property type="component" value="Unplaced"/>
</dbReference>
<dbReference type="GO" id="GO:0098793">
    <property type="term" value="C:presynapse"/>
    <property type="evidence" value="ECO:0007669"/>
    <property type="project" value="GOC"/>
</dbReference>
<feature type="region of interest" description="Disordered" evidence="1">
    <location>
        <begin position="141"/>
        <end position="161"/>
    </location>
</feature>
<protein>
    <submittedName>
        <fullName evidence="5">C2 domain-containing protein</fullName>
    </submittedName>
</protein>
<dbReference type="AlphaFoldDB" id="A0A915PCB9"/>
<name>A0A915PCB9_9BILA</name>
<dbReference type="PROSITE" id="PS50004">
    <property type="entry name" value="C2"/>
    <property type="match status" value="2"/>
</dbReference>
<reference evidence="5" key="1">
    <citation type="submission" date="2022-11" db="UniProtKB">
        <authorList>
            <consortium name="WormBaseParasite"/>
        </authorList>
    </citation>
    <scope>IDENTIFICATION</scope>
</reference>
<dbReference type="GO" id="GO:0005886">
    <property type="term" value="C:plasma membrane"/>
    <property type="evidence" value="ECO:0007669"/>
    <property type="project" value="TreeGrafter"/>
</dbReference>
<dbReference type="GO" id="GO:0001786">
    <property type="term" value="F:phosphatidylserine binding"/>
    <property type="evidence" value="ECO:0007669"/>
    <property type="project" value="TreeGrafter"/>
</dbReference>
<dbReference type="SUPFAM" id="SSF49562">
    <property type="entry name" value="C2 domain (Calcium/lipid-binding domain, CaLB)"/>
    <property type="match status" value="2"/>
</dbReference>
<keyword evidence="2" id="KW-0812">Transmembrane</keyword>
<dbReference type="PANTHER" id="PTHR10024">
    <property type="entry name" value="SYNAPTOTAGMIN"/>
    <property type="match status" value="1"/>
</dbReference>
<dbReference type="GO" id="GO:0006906">
    <property type="term" value="P:vesicle fusion"/>
    <property type="evidence" value="ECO:0007669"/>
    <property type="project" value="TreeGrafter"/>
</dbReference>
<keyword evidence="2" id="KW-1133">Transmembrane helix</keyword>
<dbReference type="GO" id="GO:0048791">
    <property type="term" value="P:calcium ion-regulated exocytosis of neurotransmitter"/>
    <property type="evidence" value="ECO:0007669"/>
    <property type="project" value="TreeGrafter"/>
</dbReference>
<evidence type="ECO:0000259" key="3">
    <source>
        <dbReference type="PROSITE" id="PS50004"/>
    </source>
</evidence>
<dbReference type="GO" id="GO:0030424">
    <property type="term" value="C:axon"/>
    <property type="evidence" value="ECO:0007669"/>
    <property type="project" value="TreeGrafter"/>
</dbReference>
<keyword evidence="4" id="KW-1185">Reference proteome</keyword>
<dbReference type="PANTHER" id="PTHR10024:SF369">
    <property type="entry name" value="FI18813P1"/>
    <property type="match status" value="1"/>
</dbReference>
<dbReference type="GO" id="GO:0070382">
    <property type="term" value="C:exocytic vesicle"/>
    <property type="evidence" value="ECO:0007669"/>
    <property type="project" value="TreeGrafter"/>
</dbReference>
<dbReference type="GO" id="GO:0000149">
    <property type="term" value="F:SNARE binding"/>
    <property type="evidence" value="ECO:0007669"/>
    <property type="project" value="TreeGrafter"/>
</dbReference>
<keyword evidence="2" id="KW-0472">Membrane</keyword>
<dbReference type="GO" id="GO:0005509">
    <property type="term" value="F:calcium ion binding"/>
    <property type="evidence" value="ECO:0007669"/>
    <property type="project" value="TreeGrafter"/>
</dbReference>
<dbReference type="InterPro" id="IPR000008">
    <property type="entry name" value="C2_dom"/>
</dbReference>
<dbReference type="WBParaSite" id="scf7180000424140.g12431">
    <property type="protein sequence ID" value="scf7180000424140.g12431"/>
    <property type="gene ID" value="scf7180000424140.g12431"/>
</dbReference>
<feature type="transmembrane region" description="Helical" evidence="2">
    <location>
        <begin position="39"/>
        <end position="59"/>
    </location>
</feature>
<proteinExistence type="predicted"/>
<dbReference type="SMART" id="SM00239">
    <property type="entry name" value="C2"/>
    <property type="match status" value="2"/>
</dbReference>
<feature type="domain" description="C2" evidence="3">
    <location>
        <begin position="386"/>
        <end position="517"/>
    </location>
</feature>
<dbReference type="GO" id="GO:0005544">
    <property type="term" value="F:calcium-dependent phospholipid binding"/>
    <property type="evidence" value="ECO:0007669"/>
    <property type="project" value="TreeGrafter"/>
</dbReference>
<accession>A0A915PCB9</accession>
<dbReference type="Gene3D" id="2.60.40.150">
    <property type="entry name" value="C2 domain"/>
    <property type="match status" value="2"/>
</dbReference>
<evidence type="ECO:0000313" key="4">
    <source>
        <dbReference type="Proteomes" id="UP000887560"/>
    </source>
</evidence>
<dbReference type="InterPro" id="IPR035892">
    <property type="entry name" value="C2_domain_sf"/>
</dbReference>
<organism evidence="4 5">
    <name type="scientific">Meloidogyne floridensis</name>
    <dbReference type="NCBI Taxonomy" id="298350"/>
    <lineage>
        <taxon>Eukaryota</taxon>
        <taxon>Metazoa</taxon>
        <taxon>Ecdysozoa</taxon>
        <taxon>Nematoda</taxon>
        <taxon>Chromadorea</taxon>
        <taxon>Rhabditida</taxon>
        <taxon>Tylenchina</taxon>
        <taxon>Tylenchomorpha</taxon>
        <taxon>Tylenchoidea</taxon>
        <taxon>Meloidogynidae</taxon>
        <taxon>Meloidogyninae</taxon>
        <taxon>Meloidogyne</taxon>
    </lineage>
</organism>
<evidence type="ECO:0000313" key="5">
    <source>
        <dbReference type="WBParaSite" id="scf7180000424140.g12431"/>
    </source>
</evidence>
<dbReference type="GO" id="GO:0030276">
    <property type="term" value="F:clathrin binding"/>
    <property type="evidence" value="ECO:0007669"/>
    <property type="project" value="TreeGrafter"/>
</dbReference>